<feature type="compositionally biased region" description="Polar residues" evidence="1">
    <location>
        <begin position="110"/>
        <end position="121"/>
    </location>
</feature>
<dbReference type="RefSeq" id="WP_340329642.1">
    <property type="nucleotide sequence ID" value="NZ_JAZHOF010000004.1"/>
</dbReference>
<comment type="caution">
    <text evidence="3">The sequence shown here is derived from an EMBL/GenBank/DDBJ whole genome shotgun (WGS) entry which is preliminary data.</text>
</comment>
<dbReference type="AlphaFoldDB" id="A0AAW9RNW8"/>
<dbReference type="EMBL" id="JAZHOF010000004">
    <property type="protein sequence ID" value="MEJ8571942.1"/>
    <property type="molecule type" value="Genomic_DNA"/>
</dbReference>
<feature type="region of interest" description="Disordered" evidence="1">
    <location>
        <begin position="31"/>
        <end position="121"/>
    </location>
</feature>
<evidence type="ECO:0000256" key="2">
    <source>
        <dbReference type="SAM" id="SignalP"/>
    </source>
</evidence>
<feature type="compositionally biased region" description="Low complexity" evidence="1">
    <location>
        <begin position="59"/>
        <end position="76"/>
    </location>
</feature>
<evidence type="ECO:0000256" key="1">
    <source>
        <dbReference type="SAM" id="MobiDB-lite"/>
    </source>
</evidence>
<proteinExistence type="predicted"/>
<keyword evidence="4" id="KW-1185">Reference proteome</keyword>
<protein>
    <submittedName>
        <fullName evidence="3">Uncharacterized protein</fullName>
    </submittedName>
</protein>
<organism evidence="3 4">
    <name type="scientific">Microbaculum marinum</name>
    <dbReference type="NCBI Taxonomy" id="1764581"/>
    <lineage>
        <taxon>Bacteria</taxon>
        <taxon>Pseudomonadati</taxon>
        <taxon>Pseudomonadota</taxon>
        <taxon>Alphaproteobacteria</taxon>
        <taxon>Hyphomicrobiales</taxon>
        <taxon>Tepidamorphaceae</taxon>
        <taxon>Microbaculum</taxon>
    </lineage>
</organism>
<gene>
    <name evidence="3" type="ORF">V3328_10690</name>
</gene>
<feature type="signal peptide" evidence="2">
    <location>
        <begin position="1"/>
        <end position="21"/>
    </location>
</feature>
<keyword evidence="2" id="KW-0732">Signal</keyword>
<dbReference type="Proteomes" id="UP001378188">
    <property type="component" value="Unassembled WGS sequence"/>
</dbReference>
<accession>A0AAW9RNW8</accession>
<evidence type="ECO:0000313" key="3">
    <source>
        <dbReference type="EMBL" id="MEJ8571942.1"/>
    </source>
</evidence>
<feature type="compositionally biased region" description="Polar residues" evidence="1">
    <location>
        <begin position="31"/>
        <end position="42"/>
    </location>
</feature>
<sequence>MRKLLTGTAMAVMFAAAPALADSTTKASGELVTSPTVENQAVSKPADITGSAGGTSVETGTKATTAGSSAITGADGEPQGSVDMKAGAETGTTLKTGKPATTAGGEVVPDTNQDPVSSDDS</sequence>
<reference evidence="3 4" key="1">
    <citation type="submission" date="2024-02" db="EMBL/GenBank/DDBJ databases">
        <title>Genome analysis and characterization of Microbaculum marinisediminis sp. nov., isolated from marine sediment.</title>
        <authorList>
            <person name="Du Z.-J."/>
            <person name="Ye Y.-Q."/>
            <person name="Zhang Z.-R."/>
            <person name="Yuan S.-M."/>
            <person name="Zhang X.-Y."/>
        </authorList>
    </citation>
    <scope>NUCLEOTIDE SEQUENCE [LARGE SCALE GENOMIC DNA]</scope>
    <source>
        <strain evidence="3 4">SDUM1044001</strain>
    </source>
</reference>
<name>A0AAW9RNW8_9HYPH</name>
<evidence type="ECO:0000313" key="4">
    <source>
        <dbReference type="Proteomes" id="UP001378188"/>
    </source>
</evidence>
<feature type="chain" id="PRO_5043578239" evidence="2">
    <location>
        <begin position="22"/>
        <end position="121"/>
    </location>
</feature>